<evidence type="ECO:0000256" key="5">
    <source>
        <dbReference type="HAMAP-Rule" id="MF_00081"/>
    </source>
</evidence>
<dbReference type="NCBIfam" id="TIGR00331">
    <property type="entry name" value="hrcA"/>
    <property type="match status" value="1"/>
</dbReference>
<dbReference type="GO" id="GO:0045892">
    <property type="term" value="P:negative regulation of DNA-templated transcription"/>
    <property type="evidence" value="ECO:0007669"/>
    <property type="project" value="UniProtKB-UniRule"/>
</dbReference>
<dbReference type="GO" id="GO:0003677">
    <property type="term" value="F:DNA binding"/>
    <property type="evidence" value="ECO:0007669"/>
    <property type="project" value="InterPro"/>
</dbReference>
<comment type="function">
    <text evidence="5">Negative regulator of class I heat shock genes (grpE-dnaK-dnaJ and groELS operons). Prevents heat-shock induction of these operons.</text>
</comment>
<evidence type="ECO:0000259" key="7">
    <source>
        <dbReference type="Pfam" id="PF01628"/>
    </source>
</evidence>
<evidence type="ECO:0000313" key="9">
    <source>
        <dbReference type="Proteomes" id="UP000599312"/>
    </source>
</evidence>
<evidence type="ECO:0000256" key="4">
    <source>
        <dbReference type="ARBA" id="ARBA00023163"/>
    </source>
</evidence>
<keyword evidence="6" id="KW-0175">Coiled coil</keyword>
<organism evidence="8 9">
    <name type="scientific">Microvirga alba</name>
    <dbReference type="NCBI Taxonomy" id="2791025"/>
    <lineage>
        <taxon>Bacteria</taxon>
        <taxon>Pseudomonadati</taxon>
        <taxon>Pseudomonadota</taxon>
        <taxon>Alphaproteobacteria</taxon>
        <taxon>Hyphomicrobiales</taxon>
        <taxon>Methylobacteriaceae</taxon>
        <taxon>Microvirga</taxon>
    </lineage>
</organism>
<dbReference type="PIRSF" id="PIRSF005485">
    <property type="entry name" value="HrcA"/>
    <property type="match status" value="1"/>
</dbReference>
<evidence type="ECO:0000256" key="2">
    <source>
        <dbReference type="ARBA" id="ARBA00023015"/>
    </source>
</evidence>
<dbReference type="InterPro" id="IPR029016">
    <property type="entry name" value="GAF-like_dom_sf"/>
</dbReference>
<proteinExistence type="inferred from homology"/>
<reference evidence="8" key="1">
    <citation type="submission" date="2020-11" db="EMBL/GenBank/DDBJ databases">
        <authorList>
            <person name="Kim M.K."/>
        </authorList>
    </citation>
    <scope>NUCLEOTIDE SEQUENCE</scope>
    <source>
        <strain evidence="8">BT350</strain>
    </source>
</reference>
<comment type="caution">
    <text evidence="8">The sequence shown here is derived from an EMBL/GenBank/DDBJ whole genome shotgun (WGS) entry which is preliminary data.</text>
</comment>
<evidence type="ECO:0000313" key="8">
    <source>
        <dbReference type="EMBL" id="MBF9233798.1"/>
    </source>
</evidence>
<dbReference type="InterPro" id="IPR021153">
    <property type="entry name" value="HrcA_C"/>
</dbReference>
<dbReference type="Pfam" id="PF01628">
    <property type="entry name" value="HrcA"/>
    <property type="match status" value="1"/>
</dbReference>
<evidence type="ECO:0000256" key="6">
    <source>
        <dbReference type="SAM" id="Coils"/>
    </source>
</evidence>
<gene>
    <name evidence="5 8" type="primary">hrcA</name>
    <name evidence="8" type="ORF">I2H38_10465</name>
</gene>
<evidence type="ECO:0000256" key="1">
    <source>
        <dbReference type="ARBA" id="ARBA00022491"/>
    </source>
</evidence>
<dbReference type="PANTHER" id="PTHR34824">
    <property type="entry name" value="HEAT-INDUCIBLE TRANSCRIPTION REPRESSOR HRCA"/>
    <property type="match status" value="1"/>
</dbReference>
<keyword evidence="2 5" id="KW-0805">Transcription regulation</keyword>
<feature type="coiled-coil region" evidence="6">
    <location>
        <begin position="228"/>
        <end position="255"/>
    </location>
</feature>
<keyword evidence="3 5" id="KW-0346">Stress response</keyword>
<keyword evidence="9" id="KW-1185">Reference proteome</keyword>
<dbReference type="HAMAP" id="MF_00081">
    <property type="entry name" value="HrcA"/>
    <property type="match status" value="1"/>
</dbReference>
<keyword evidence="1 5" id="KW-0678">Repressor</keyword>
<evidence type="ECO:0000256" key="3">
    <source>
        <dbReference type="ARBA" id="ARBA00023016"/>
    </source>
</evidence>
<dbReference type="SUPFAM" id="SSF46785">
    <property type="entry name" value="Winged helix' DNA-binding domain"/>
    <property type="match status" value="1"/>
</dbReference>
<dbReference type="SUPFAM" id="SSF55781">
    <property type="entry name" value="GAF domain-like"/>
    <property type="match status" value="1"/>
</dbReference>
<dbReference type="InterPro" id="IPR036390">
    <property type="entry name" value="WH_DNA-bd_sf"/>
</dbReference>
<dbReference type="Gene3D" id="3.30.390.60">
    <property type="entry name" value="Heat-inducible transcription repressor hrca homolog, domain 3"/>
    <property type="match status" value="1"/>
</dbReference>
<dbReference type="Gene3D" id="1.10.10.10">
    <property type="entry name" value="Winged helix-like DNA-binding domain superfamily/Winged helix DNA-binding domain"/>
    <property type="match status" value="1"/>
</dbReference>
<dbReference type="Gene3D" id="3.30.450.40">
    <property type="match status" value="1"/>
</dbReference>
<dbReference type="InterPro" id="IPR036388">
    <property type="entry name" value="WH-like_DNA-bd_sf"/>
</dbReference>
<protein>
    <recommendedName>
        <fullName evidence="5">Heat-inducible transcription repressor HrcA</fullName>
    </recommendedName>
</protein>
<dbReference type="InterPro" id="IPR023120">
    <property type="entry name" value="WHTH_transcript_rep_HrcA_IDD"/>
</dbReference>
<name>A0A931FQS9_9HYPH</name>
<dbReference type="Proteomes" id="UP000599312">
    <property type="component" value="Unassembled WGS sequence"/>
</dbReference>
<dbReference type="InterPro" id="IPR002571">
    <property type="entry name" value="HrcA"/>
</dbReference>
<keyword evidence="4 5" id="KW-0804">Transcription</keyword>
<sequence>MLTCLVESEGLKNRRMHIPGSFSSPSESRAVADLNERSREIFRQIVESYLTTGEPVGSRNLSRILTHPLSPASIRNVMSDLEAAGLIFAPHTSAGRLPTETGLRFFVDAMMEIGDVTTEERARIEAQMKAAASGHTLETALTEASTLLSGVSRGAGVVVTSKSSNVRLKHIEFVRLDTTRALVVLVSEDGSVENRLLDLPAGLPAGALVEAGNFLNARIQGRTLGDLRQAIEMRREEMEKELDTLTAKLVEAGLATTVGPAESRQLIVRGQANLLDDLKAAEDLDRIRLLFADLETQTDVIDLLSRAEGGEGVRIFIGSENKLFSLSGSSMIAAPFRDGSQKIVGVVGVIGPTRLNYARIVPMVDYTAKVVSRILEQGR</sequence>
<dbReference type="EMBL" id="JADQDO010000004">
    <property type="protein sequence ID" value="MBF9233798.1"/>
    <property type="molecule type" value="Genomic_DNA"/>
</dbReference>
<accession>A0A931FQS9</accession>
<comment type="similarity">
    <text evidence="5">Belongs to the HrcA family.</text>
</comment>
<feature type="domain" description="Heat-inducible transcription repressor HrcA C-terminal" evidence="7">
    <location>
        <begin position="139"/>
        <end position="361"/>
    </location>
</feature>
<dbReference type="AlphaFoldDB" id="A0A931FQS9"/>
<dbReference type="PANTHER" id="PTHR34824:SF1">
    <property type="entry name" value="HEAT-INDUCIBLE TRANSCRIPTION REPRESSOR HRCA"/>
    <property type="match status" value="1"/>
</dbReference>